<dbReference type="Pfam" id="PF00990">
    <property type="entry name" value="GGDEF"/>
    <property type="match status" value="1"/>
</dbReference>
<accession>A0A2P1PLX7</accession>
<dbReference type="InterPro" id="IPR000253">
    <property type="entry name" value="FHA_dom"/>
</dbReference>
<dbReference type="GO" id="GO:0043709">
    <property type="term" value="P:cell adhesion involved in single-species biofilm formation"/>
    <property type="evidence" value="ECO:0007669"/>
    <property type="project" value="TreeGrafter"/>
</dbReference>
<dbReference type="GO" id="GO:0052621">
    <property type="term" value="F:diguanylate cyclase activity"/>
    <property type="evidence" value="ECO:0007669"/>
    <property type="project" value="UniProtKB-EC"/>
</dbReference>
<dbReference type="SUPFAM" id="SSF55073">
    <property type="entry name" value="Nucleotide cyclase"/>
    <property type="match status" value="1"/>
</dbReference>
<evidence type="ECO:0000313" key="6">
    <source>
        <dbReference type="EMBL" id="AVP95843.1"/>
    </source>
</evidence>
<sequence length="312" mass="34628">MKKAQTPDPHTTQRLRVVPGEANMRPGARLVVIHGANLGKTVELIDKPVTIGRAPVCSMQIEHRSVSRLHCEVWPEGDRFFVRDLGSTNSTMINDGQIELSELKDGDQIKVGEIVIKFLRRESLEDRYLQAMVEMATVDSLTQLPNRRVWREALESEVARAAHGLPLSLAFVDLDHFKRINDELGHLSGDEVLKAVAKEIRQSVRADQVAGRLGGEEFAIILPNLPLAAAVRFSEGLRESVEALRVNLPTGVRRITTSVGVVQWLPGMQTSADFMRAADSELFRAKAEGRNRVCYPGSSAMLAERTDPKPRI</sequence>
<evidence type="ECO:0000259" key="4">
    <source>
        <dbReference type="PROSITE" id="PS50006"/>
    </source>
</evidence>
<dbReference type="NCBIfam" id="TIGR00254">
    <property type="entry name" value="GGDEF"/>
    <property type="match status" value="1"/>
</dbReference>
<reference evidence="6 7" key="1">
    <citation type="submission" date="2018-03" db="EMBL/GenBank/DDBJ databases">
        <title>Ahniella affigens gen. nov., sp. nov., a gammaproteobacterium isolated from sandy soil near a stream.</title>
        <authorList>
            <person name="Ko Y."/>
            <person name="Kim J.-H."/>
        </authorList>
    </citation>
    <scope>NUCLEOTIDE SEQUENCE [LARGE SCALE GENOMIC DNA]</scope>
    <source>
        <strain evidence="6 7">D13</strain>
    </source>
</reference>
<dbReference type="EC" id="2.7.7.65" evidence="2"/>
<evidence type="ECO:0000256" key="3">
    <source>
        <dbReference type="ARBA" id="ARBA00034247"/>
    </source>
</evidence>
<evidence type="ECO:0000313" key="7">
    <source>
        <dbReference type="Proteomes" id="UP000241074"/>
    </source>
</evidence>
<proteinExistence type="predicted"/>
<organism evidence="6 7">
    <name type="scientific">Ahniella affigens</name>
    <dbReference type="NCBI Taxonomy" id="2021234"/>
    <lineage>
        <taxon>Bacteria</taxon>
        <taxon>Pseudomonadati</taxon>
        <taxon>Pseudomonadota</taxon>
        <taxon>Gammaproteobacteria</taxon>
        <taxon>Lysobacterales</taxon>
        <taxon>Rhodanobacteraceae</taxon>
        <taxon>Ahniella</taxon>
    </lineage>
</organism>
<dbReference type="Proteomes" id="UP000241074">
    <property type="component" value="Chromosome"/>
</dbReference>
<dbReference type="SUPFAM" id="SSF49879">
    <property type="entry name" value="SMAD/FHA domain"/>
    <property type="match status" value="1"/>
</dbReference>
<feature type="domain" description="FHA" evidence="4">
    <location>
        <begin position="49"/>
        <end position="98"/>
    </location>
</feature>
<feature type="domain" description="GGDEF" evidence="5">
    <location>
        <begin position="165"/>
        <end position="298"/>
    </location>
</feature>
<dbReference type="PANTHER" id="PTHR45138:SF9">
    <property type="entry name" value="DIGUANYLATE CYCLASE DGCM-RELATED"/>
    <property type="match status" value="1"/>
</dbReference>
<dbReference type="EMBL" id="CP027860">
    <property type="protein sequence ID" value="AVP95843.1"/>
    <property type="molecule type" value="Genomic_DNA"/>
</dbReference>
<dbReference type="InterPro" id="IPR008984">
    <property type="entry name" value="SMAD_FHA_dom_sf"/>
</dbReference>
<dbReference type="KEGG" id="xba:C7S18_00910"/>
<dbReference type="InterPro" id="IPR000160">
    <property type="entry name" value="GGDEF_dom"/>
</dbReference>
<dbReference type="CDD" id="cd00060">
    <property type="entry name" value="FHA"/>
    <property type="match status" value="1"/>
</dbReference>
<dbReference type="Pfam" id="PF00498">
    <property type="entry name" value="FHA"/>
    <property type="match status" value="1"/>
</dbReference>
<dbReference type="Gene3D" id="2.60.200.20">
    <property type="match status" value="1"/>
</dbReference>
<dbReference type="PROSITE" id="PS50006">
    <property type="entry name" value="FHA_DOMAIN"/>
    <property type="match status" value="1"/>
</dbReference>
<dbReference type="InterPro" id="IPR043128">
    <property type="entry name" value="Rev_trsase/Diguanyl_cyclase"/>
</dbReference>
<dbReference type="OrthoDB" id="9803824at2"/>
<dbReference type="SMART" id="SM00267">
    <property type="entry name" value="GGDEF"/>
    <property type="match status" value="1"/>
</dbReference>
<keyword evidence="7" id="KW-1185">Reference proteome</keyword>
<dbReference type="GO" id="GO:0005886">
    <property type="term" value="C:plasma membrane"/>
    <property type="evidence" value="ECO:0007669"/>
    <property type="project" value="TreeGrafter"/>
</dbReference>
<dbReference type="CDD" id="cd01949">
    <property type="entry name" value="GGDEF"/>
    <property type="match status" value="1"/>
</dbReference>
<evidence type="ECO:0000256" key="1">
    <source>
        <dbReference type="ARBA" id="ARBA00001946"/>
    </source>
</evidence>
<comment type="cofactor">
    <cofactor evidence="1">
        <name>Mg(2+)</name>
        <dbReference type="ChEBI" id="CHEBI:18420"/>
    </cofactor>
</comment>
<dbReference type="InterPro" id="IPR029787">
    <property type="entry name" value="Nucleotide_cyclase"/>
</dbReference>
<comment type="catalytic activity">
    <reaction evidence="3">
        <text>2 GTP = 3',3'-c-di-GMP + 2 diphosphate</text>
        <dbReference type="Rhea" id="RHEA:24898"/>
        <dbReference type="ChEBI" id="CHEBI:33019"/>
        <dbReference type="ChEBI" id="CHEBI:37565"/>
        <dbReference type="ChEBI" id="CHEBI:58805"/>
        <dbReference type="EC" id="2.7.7.65"/>
    </reaction>
</comment>
<reference evidence="6 7" key="2">
    <citation type="submission" date="2018-03" db="EMBL/GenBank/DDBJ databases">
        <authorList>
            <person name="Keele B.F."/>
        </authorList>
    </citation>
    <scope>NUCLEOTIDE SEQUENCE [LARGE SCALE GENOMIC DNA]</scope>
    <source>
        <strain evidence="6 7">D13</strain>
    </source>
</reference>
<dbReference type="GO" id="GO:1902201">
    <property type="term" value="P:negative regulation of bacterial-type flagellum-dependent cell motility"/>
    <property type="evidence" value="ECO:0007669"/>
    <property type="project" value="TreeGrafter"/>
</dbReference>
<protein>
    <recommendedName>
        <fullName evidence="2">diguanylate cyclase</fullName>
        <ecNumber evidence="2">2.7.7.65</ecNumber>
    </recommendedName>
</protein>
<dbReference type="InterPro" id="IPR050469">
    <property type="entry name" value="Diguanylate_Cyclase"/>
</dbReference>
<evidence type="ECO:0000256" key="2">
    <source>
        <dbReference type="ARBA" id="ARBA00012528"/>
    </source>
</evidence>
<gene>
    <name evidence="6" type="ORF">C7S18_00910</name>
</gene>
<dbReference type="Gene3D" id="3.30.70.270">
    <property type="match status" value="1"/>
</dbReference>
<dbReference type="AlphaFoldDB" id="A0A2P1PLX7"/>
<dbReference type="FunFam" id="3.30.70.270:FF:000001">
    <property type="entry name" value="Diguanylate cyclase domain protein"/>
    <property type="match status" value="1"/>
</dbReference>
<dbReference type="PROSITE" id="PS50887">
    <property type="entry name" value="GGDEF"/>
    <property type="match status" value="1"/>
</dbReference>
<dbReference type="PANTHER" id="PTHR45138">
    <property type="entry name" value="REGULATORY COMPONENTS OF SENSORY TRANSDUCTION SYSTEM"/>
    <property type="match status" value="1"/>
</dbReference>
<dbReference type="RefSeq" id="WP_106889772.1">
    <property type="nucleotide sequence ID" value="NZ_CP027860.1"/>
</dbReference>
<dbReference type="SMART" id="SM00240">
    <property type="entry name" value="FHA"/>
    <property type="match status" value="1"/>
</dbReference>
<name>A0A2P1PLX7_9GAMM</name>
<evidence type="ECO:0000259" key="5">
    <source>
        <dbReference type="PROSITE" id="PS50887"/>
    </source>
</evidence>